<dbReference type="Pfam" id="PF00535">
    <property type="entry name" value="Glycos_transf_2"/>
    <property type="match status" value="1"/>
</dbReference>
<gene>
    <name evidence="2" type="ORF">C7378_2396</name>
</gene>
<dbReference type="Proteomes" id="UP000295210">
    <property type="component" value="Unassembled WGS sequence"/>
</dbReference>
<dbReference type="PANTHER" id="PTHR10859">
    <property type="entry name" value="GLYCOSYL TRANSFERASE"/>
    <property type="match status" value="1"/>
</dbReference>
<organism evidence="2 3">
    <name type="scientific">Acidipila rosea</name>
    <dbReference type="NCBI Taxonomy" id="768535"/>
    <lineage>
        <taxon>Bacteria</taxon>
        <taxon>Pseudomonadati</taxon>
        <taxon>Acidobacteriota</taxon>
        <taxon>Terriglobia</taxon>
        <taxon>Terriglobales</taxon>
        <taxon>Acidobacteriaceae</taxon>
        <taxon>Acidipila</taxon>
    </lineage>
</organism>
<dbReference type="GO" id="GO:0016740">
    <property type="term" value="F:transferase activity"/>
    <property type="evidence" value="ECO:0007669"/>
    <property type="project" value="UniProtKB-KW"/>
</dbReference>
<dbReference type="RefSeq" id="WP_207901412.1">
    <property type="nucleotide sequence ID" value="NZ_SMGK01000003.1"/>
</dbReference>
<dbReference type="AlphaFoldDB" id="A0A4R1L409"/>
<dbReference type="EMBL" id="SMGK01000003">
    <property type="protein sequence ID" value="TCK72806.1"/>
    <property type="molecule type" value="Genomic_DNA"/>
</dbReference>
<keyword evidence="3" id="KW-1185">Reference proteome</keyword>
<sequence length="286" mass="32501">MDARAEIITRAGNEAALSATEHCVVVIPCYNEAKRFRVDEYERYLKSKESGEIRLLFVNDGSSDETLPMLEALRNRFPTRVSVLDQQPNRGKAEAVRNGMLHVIASGRARITGFWDADLATPLPQINDFVELMVSKPDLNLVFGARVRLLGRDIHRQPVRHYLGRCFATAVSLLLHLPIYDTQCGAKLFRITPELSLVLSQPFHSRWIFDVEMLARFLAIHQGSTKQLEKEIYEYPLPVWTDVAGSKVSPLDFFKALGELATIYRRTLNDKAFSPQRLSSGRTRQE</sequence>
<dbReference type="SUPFAM" id="SSF53448">
    <property type="entry name" value="Nucleotide-diphospho-sugar transferases"/>
    <property type="match status" value="1"/>
</dbReference>
<evidence type="ECO:0000313" key="2">
    <source>
        <dbReference type="EMBL" id="TCK72806.1"/>
    </source>
</evidence>
<feature type="domain" description="Glycosyltransferase 2-like" evidence="1">
    <location>
        <begin position="25"/>
        <end position="186"/>
    </location>
</feature>
<reference evidence="2 3" key="1">
    <citation type="submission" date="2019-03" db="EMBL/GenBank/DDBJ databases">
        <title>Genomic Encyclopedia of Type Strains, Phase IV (KMG-IV): sequencing the most valuable type-strain genomes for metagenomic binning, comparative biology and taxonomic classification.</title>
        <authorList>
            <person name="Goeker M."/>
        </authorList>
    </citation>
    <scope>NUCLEOTIDE SEQUENCE [LARGE SCALE GENOMIC DNA]</scope>
    <source>
        <strain evidence="2 3">DSM 103428</strain>
    </source>
</reference>
<evidence type="ECO:0000259" key="1">
    <source>
        <dbReference type="Pfam" id="PF00535"/>
    </source>
</evidence>
<comment type="caution">
    <text evidence="2">The sequence shown here is derived from an EMBL/GenBank/DDBJ whole genome shotgun (WGS) entry which is preliminary data.</text>
</comment>
<dbReference type="GO" id="GO:0006487">
    <property type="term" value="P:protein N-linked glycosylation"/>
    <property type="evidence" value="ECO:0007669"/>
    <property type="project" value="TreeGrafter"/>
</dbReference>
<dbReference type="InterPro" id="IPR029044">
    <property type="entry name" value="Nucleotide-diphossugar_trans"/>
</dbReference>
<keyword evidence="2" id="KW-0808">Transferase</keyword>
<protein>
    <submittedName>
        <fullName evidence="2">Glycosyltransferase involved in cell wall biosynthesis</fullName>
    </submittedName>
</protein>
<accession>A0A4R1L409</accession>
<proteinExistence type="predicted"/>
<evidence type="ECO:0000313" key="3">
    <source>
        <dbReference type="Proteomes" id="UP000295210"/>
    </source>
</evidence>
<dbReference type="InterPro" id="IPR001173">
    <property type="entry name" value="Glyco_trans_2-like"/>
</dbReference>
<dbReference type="Gene3D" id="3.90.550.10">
    <property type="entry name" value="Spore Coat Polysaccharide Biosynthesis Protein SpsA, Chain A"/>
    <property type="match status" value="1"/>
</dbReference>
<name>A0A4R1L409_9BACT</name>
<dbReference type="PANTHER" id="PTHR10859:SF91">
    <property type="entry name" value="DOLICHYL-PHOSPHATE BETA-GLUCOSYLTRANSFERASE"/>
    <property type="match status" value="1"/>
</dbReference>